<evidence type="ECO:0000313" key="2">
    <source>
        <dbReference type="EMBL" id="QFI76739.1"/>
    </source>
</evidence>
<reference evidence="3" key="1">
    <citation type="submission" date="2019-10" db="EMBL/GenBank/DDBJ databases">
        <title>Complete Genome Sequence of Bradyrhizobium betae type strain PL7HG1T.</title>
        <authorList>
            <person name="Bromfield E.S.P."/>
            <person name="Cloutier S."/>
        </authorList>
    </citation>
    <scope>NUCLEOTIDE SEQUENCE [LARGE SCALE GENOMIC DNA]</scope>
    <source>
        <strain evidence="3">PL7HG1</strain>
    </source>
</reference>
<dbReference type="EMBL" id="CP044543">
    <property type="protein sequence ID" value="QFI76739.1"/>
    <property type="molecule type" value="Genomic_DNA"/>
</dbReference>
<dbReference type="RefSeq" id="WP_151650187.1">
    <property type="nucleotide sequence ID" value="NZ_CP044543.1"/>
</dbReference>
<feature type="region of interest" description="Disordered" evidence="1">
    <location>
        <begin position="60"/>
        <end position="90"/>
    </location>
</feature>
<protein>
    <submittedName>
        <fullName evidence="2">Uncharacterized protein</fullName>
    </submittedName>
</protein>
<name>A0A5P6PEG5_9BRAD</name>
<dbReference type="AlphaFoldDB" id="A0A5P6PEG5"/>
<dbReference type="KEGG" id="bbet:F8237_32670"/>
<proteinExistence type="predicted"/>
<gene>
    <name evidence="2" type="ORF">F8237_32670</name>
</gene>
<organism evidence="2 3">
    <name type="scientific">Bradyrhizobium betae</name>
    <dbReference type="NCBI Taxonomy" id="244734"/>
    <lineage>
        <taxon>Bacteria</taxon>
        <taxon>Pseudomonadati</taxon>
        <taxon>Pseudomonadota</taxon>
        <taxon>Alphaproteobacteria</taxon>
        <taxon>Hyphomicrobiales</taxon>
        <taxon>Nitrobacteraceae</taxon>
        <taxon>Bradyrhizobium</taxon>
    </lineage>
</organism>
<evidence type="ECO:0000256" key="1">
    <source>
        <dbReference type="SAM" id="MobiDB-lite"/>
    </source>
</evidence>
<dbReference type="Proteomes" id="UP000325641">
    <property type="component" value="Chromosome"/>
</dbReference>
<sequence>MRFKPEQHLEMARRLQARCEVEPDPEKAEKQARMANVFLRLAEKARKQLAADVAPVTRLSAEQTEDVGQPNSALNGILTGSPEEPTDPFQGAARDYFAEYHSAIEAYERELKRAFGFAFMPECNQDGAQAPLGSELRRAYDTMIESRKARDERHPPGTWMG</sequence>
<accession>A0A5P6PEG5</accession>
<evidence type="ECO:0000313" key="3">
    <source>
        <dbReference type="Proteomes" id="UP000325641"/>
    </source>
</evidence>